<evidence type="ECO:0000256" key="1">
    <source>
        <dbReference type="SAM" id="MobiDB-lite"/>
    </source>
</evidence>
<reference evidence="2" key="1">
    <citation type="submission" date="2021-05" db="EMBL/GenBank/DDBJ databases">
        <authorList>
            <person name="Alioto T."/>
            <person name="Alioto T."/>
            <person name="Gomez Garrido J."/>
        </authorList>
    </citation>
    <scope>NUCLEOTIDE SEQUENCE</scope>
</reference>
<evidence type="ECO:0000313" key="2">
    <source>
        <dbReference type="EMBL" id="CAG6517281.1"/>
    </source>
</evidence>
<dbReference type="EMBL" id="HBUE01175116">
    <property type="protein sequence ID" value="CAG6517281.1"/>
    <property type="molecule type" value="Transcribed_RNA"/>
</dbReference>
<dbReference type="AlphaFoldDB" id="A0A8D8DWX2"/>
<proteinExistence type="predicted"/>
<feature type="region of interest" description="Disordered" evidence="1">
    <location>
        <begin position="119"/>
        <end position="145"/>
    </location>
</feature>
<feature type="compositionally biased region" description="Basic and acidic residues" evidence="1">
    <location>
        <begin position="119"/>
        <end position="131"/>
    </location>
</feature>
<sequence length="166" mass="18522">MSRHYRFARILLLHNRKIPGPHFHRGHQRQNASPLPNRLPLDAPYDSVHNGRLHHLLLAQARPPLPLPAPGSFPHRPHHLTRSLRGSHPAQFALPERCPACRADDKACPAGLLHRELRPDLHGRDQKDSRGRYGVGAEQRAGRTVERRLRADGSAGRLRTVCGGGG</sequence>
<dbReference type="EMBL" id="HBUE01280637">
    <property type="protein sequence ID" value="CAG6568805.1"/>
    <property type="molecule type" value="Transcribed_RNA"/>
</dbReference>
<organism evidence="2">
    <name type="scientific">Culex pipiens</name>
    <name type="common">House mosquito</name>
    <dbReference type="NCBI Taxonomy" id="7175"/>
    <lineage>
        <taxon>Eukaryota</taxon>
        <taxon>Metazoa</taxon>
        <taxon>Ecdysozoa</taxon>
        <taxon>Arthropoda</taxon>
        <taxon>Hexapoda</taxon>
        <taxon>Insecta</taxon>
        <taxon>Pterygota</taxon>
        <taxon>Neoptera</taxon>
        <taxon>Endopterygota</taxon>
        <taxon>Diptera</taxon>
        <taxon>Nematocera</taxon>
        <taxon>Culicoidea</taxon>
        <taxon>Culicidae</taxon>
        <taxon>Culicinae</taxon>
        <taxon>Culicini</taxon>
        <taxon>Culex</taxon>
        <taxon>Culex</taxon>
    </lineage>
</organism>
<name>A0A8D8DWX2_CULPI</name>
<protein>
    <submittedName>
        <fullName evidence="2">(northern house mosquito) hypothetical protein</fullName>
    </submittedName>
</protein>
<accession>A0A8D8DWX2</accession>